<dbReference type="OrthoDB" id="5195471at2"/>
<accession>A0A5C4LYT9</accession>
<evidence type="ECO:0000313" key="1">
    <source>
        <dbReference type="EMBL" id="TNC23153.1"/>
    </source>
</evidence>
<comment type="caution">
    <text evidence="1">The sequence shown here is derived from an EMBL/GenBank/DDBJ whole genome shotgun (WGS) entry which is preliminary data.</text>
</comment>
<sequence>MKLELTAEEAKVLHEVLAGRLGDYSAEIAATDNPSFRRQLRERRDVVHRVQLQLEPYVTAP</sequence>
<organism evidence="1 2">
    <name type="scientific">Amycolatopsis alkalitolerans</name>
    <dbReference type="NCBI Taxonomy" id="2547244"/>
    <lineage>
        <taxon>Bacteria</taxon>
        <taxon>Bacillati</taxon>
        <taxon>Actinomycetota</taxon>
        <taxon>Actinomycetes</taxon>
        <taxon>Pseudonocardiales</taxon>
        <taxon>Pseudonocardiaceae</taxon>
        <taxon>Amycolatopsis</taxon>
    </lineage>
</organism>
<dbReference type="Proteomes" id="UP000305546">
    <property type="component" value="Unassembled WGS sequence"/>
</dbReference>
<dbReference type="AlphaFoldDB" id="A0A5C4LYT9"/>
<reference evidence="1 2" key="1">
    <citation type="submission" date="2019-06" db="EMBL/GenBank/DDBJ databases">
        <title>Amycolatopsis alkalitolerans sp. nov., isolated from Gastrodia elata Blume.</title>
        <authorList>
            <person name="Narsing Rao M.P."/>
            <person name="Li W.J."/>
        </authorList>
    </citation>
    <scope>NUCLEOTIDE SEQUENCE [LARGE SCALE GENOMIC DNA]</scope>
    <source>
        <strain evidence="1 2">SYSUP0005</strain>
    </source>
</reference>
<proteinExistence type="predicted"/>
<evidence type="ECO:0000313" key="2">
    <source>
        <dbReference type="Proteomes" id="UP000305546"/>
    </source>
</evidence>
<gene>
    <name evidence="1" type="ORF">FG385_22415</name>
</gene>
<name>A0A5C4LYT9_9PSEU</name>
<dbReference type="RefSeq" id="WP_139098734.1">
    <property type="nucleotide sequence ID" value="NZ_VDFW01000021.1"/>
</dbReference>
<dbReference type="EMBL" id="VDFW01000021">
    <property type="protein sequence ID" value="TNC23153.1"/>
    <property type="molecule type" value="Genomic_DNA"/>
</dbReference>
<keyword evidence="2" id="KW-1185">Reference proteome</keyword>
<protein>
    <submittedName>
        <fullName evidence="1">Uncharacterized protein</fullName>
    </submittedName>
</protein>